<dbReference type="STRING" id="161767.ENSAPEP00000023197"/>
<dbReference type="OMA" id="LNPPEFC"/>
<organism evidence="3 4">
    <name type="scientific">Amphiprion percula</name>
    <name type="common">Orange clownfish</name>
    <name type="synonym">Lutjanus percula</name>
    <dbReference type="NCBI Taxonomy" id="161767"/>
    <lineage>
        <taxon>Eukaryota</taxon>
        <taxon>Metazoa</taxon>
        <taxon>Chordata</taxon>
        <taxon>Craniata</taxon>
        <taxon>Vertebrata</taxon>
        <taxon>Euteleostomi</taxon>
        <taxon>Actinopterygii</taxon>
        <taxon>Neopterygii</taxon>
        <taxon>Teleostei</taxon>
        <taxon>Neoteleostei</taxon>
        <taxon>Acanthomorphata</taxon>
        <taxon>Ovalentaria</taxon>
        <taxon>Pomacentridae</taxon>
        <taxon>Amphiprion</taxon>
    </lineage>
</organism>
<evidence type="ECO:0000256" key="1">
    <source>
        <dbReference type="ARBA" id="ARBA00010771"/>
    </source>
</evidence>
<reference evidence="3 4" key="1">
    <citation type="submission" date="2018-03" db="EMBL/GenBank/DDBJ databases">
        <title>Finding Nemo's genes: A chromosome-scale reference assembly of the genome of the orange clownfish Amphiprion percula.</title>
        <authorList>
            <person name="Lehmann R."/>
        </authorList>
    </citation>
    <scope>NUCLEOTIDE SEQUENCE</scope>
</reference>
<dbReference type="PANTHER" id="PTHR10697:SF5">
    <property type="entry name" value="EPENDYMIN-RELATED"/>
    <property type="match status" value="1"/>
</dbReference>
<reference evidence="3" key="2">
    <citation type="submission" date="2025-08" db="UniProtKB">
        <authorList>
            <consortium name="Ensembl"/>
        </authorList>
    </citation>
    <scope>IDENTIFICATION</scope>
</reference>
<accession>A0A3P8TIX9</accession>
<protein>
    <recommendedName>
        <fullName evidence="5">Ependymin-like 1</fullName>
    </recommendedName>
</protein>
<dbReference type="GO" id="GO:0007160">
    <property type="term" value="P:cell-matrix adhesion"/>
    <property type="evidence" value="ECO:0007669"/>
    <property type="project" value="InterPro"/>
</dbReference>
<dbReference type="Ensembl" id="ENSAPET00000023812.1">
    <property type="protein sequence ID" value="ENSAPEP00000023197.1"/>
    <property type="gene ID" value="ENSAPEG00000016509.1"/>
</dbReference>
<dbReference type="InterPro" id="IPR001299">
    <property type="entry name" value="Ependymin"/>
</dbReference>
<name>A0A3P8TIX9_AMPPE</name>
<reference evidence="3" key="3">
    <citation type="submission" date="2025-09" db="UniProtKB">
        <authorList>
            <consortium name="Ensembl"/>
        </authorList>
    </citation>
    <scope>IDENTIFICATION</scope>
</reference>
<dbReference type="PRINTS" id="PR00317">
    <property type="entry name" value="EPENDYMIN"/>
</dbReference>
<keyword evidence="4" id="KW-1185">Reference proteome</keyword>
<dbReference type="Proteomes" id="UP000265080">
    <property type="component" value="Chromosome 23"/>
</dbReference>
<dbReference type="GeneTree" id="ENSGT00940000164430"/>
<dbReference type="GO" id="GO:0005576">
    <property type="term" value="C:extracellular region"/>
    <property type="evidence" value="ECO:0007669"/>
    <property type="project" value="InterPro"/>
</dbReference>
<dbReference type="AlphaFoldDB" id="A0A3P8TIX9"/>
<feature type="signal peptide" evidence="2">
    <location>
        <begin position="1"/>
        <end position="16"/>
    </location>
</feature>
<proteinExistence type="inferred from homology"/>
<feature type="chain" id="PRO_5018208657" description="Ependymin-like 1" evidence="2">
    <location>
        <begin position="17"/>
        <end position="212"/>
    </location>
</feature>
<evidence type="ECO:0000256" key="2">
    <source>
        <dbReference type="SAM" id="SignalP"/>
    </source>
</evidence>
<dbReference type="GO" id="GO:0005764">
    <property type="term" value="C:lysosome"/>
    <property type="evidence" value="ECO:0007669"/>
    <property type="project" value="TreeGrafter"/>
</dbReference>
<dbReference type="PANTHER" id="PTHR10697">
    <property type="entry name" value="MAMMALIAN EPENDYMIN-RELATED PROTEIN 1"/>
    <property type="match status" value="1"/>
</dbReference>
<sequence>MRLLLVLACCLAACLASPHPCHTPSLLTGALTVSTQNEELWAFGRYLYDGMGQRLRLFELANYNNHTMDVDLLLMYREAVMYEISYEKRTCTKQPLQAQFHPWEVPKDATLLGPAIVGGSSSPGEGLLVNTWTGDLPDKTGKYIATVTEFGCIPVTSMFQTKQFGWLVVSFFDNVRGITDPSLLDPPEFCANVATSATPPVHFSSLFRKRTK</sequence>
<dbReference type="SMART" id="SM00026">
    <property type="entry name" value="EPEND"/>
    <property type="match status" value="1"/>
</dbReference>
<evidence type="ECO:0000313" key="4">
    <source>
        <dbReference type="Proteomes" id="UP000265080"/>
    </source>
</evidence>
<dbReference type="GO" id="GO:0005509">
    <property type="term" value="F:calcium ion binding"/>
    <property type="evidence" value="ECO:0007669"/>
    <property type="project" value="InterPro"/>
</dbReference>
<evidence type="ECO:0008006" key="5">
    <source>
        <dbReference type="Google" id="ProtNLM"/>
    </source>
</evidence>
<dbReference type="Pfam" id="PF00811">
    <property type="entry name" value="Ependymin"/>
    <property type="match status" value="1"/>
</dbReference>
<keyword evidence="2" id="KW-0732">Signal</keyword>
<comment type="similarity">
    <text evidence="1">Belongs to the ependymin family.</text>
</comment>
<evidence type="ECO:0000313" key="3">
    <source>
        <dbReference type="Ensembl" id="ENSAPEP00000023197.1"/>
    </source>
</evidence>